<dbReference type="InterPro" id="IPR058548">
    <property type="entry name" value="MlaB-like_STAS"/>
</dbReference>
<reference evidence="2 3" key="1">
    <citation type="submission" date="2019-01" db="EMBL/GenBank/DDBJ databases">
        <title>Novel species of Nocardioides.</title>
        <authorList>
            <person name="Liu Q."/>
            <person name="X Y.-H."/>
        </authorList>
    </citation>
    <scope>NUCLEOTIDE SEQUENCE [LARGE SCALE GENOMIC DNA]</scope>
    <source>
        <strain evidence="2 3">HLT2-9</strain>
    </source>
</reference>
<dbReference type="RefSeq" id="WP_129428983.1">
    <property type="nucleotide sequence ID" value="NZ_SDWV01000035.1"/>
</dbReference>
<dbReference type="InterPro" id="IPR036513">
    <property type="entry name" value="STAS_dom_sf"/>
</dbReference>
<gene>
    <name evidence="2" type="ORF">EUA94_21600</name>
</gene>
<accession>A0A4Q2SE16</accession>
<keyword evidence="3" id="KW-1185">Reference proteome</keyword>
<dbReference type="PROSITE" id="PS50801">
    <property type="entry name" value="STAS"/>
    <property type="match status" value="1"/>
</dbReference>
<dbReference type="SUPFAM" id="SSF52091">
    <property type="entry name" value="SpoIIaa-like"/>
    <property type="match status" value="1"/>
</dbReference>
<organism evidence="2 3">
    <name type="scientific">Nocardioides zhouii</name>
    <dbReference type="NCBI Taxonomy" id="1168729"/>
    <lineage>
        <taxon>Bacteria</taxon>
        <taxon>Bacillati</taxon>
        <taxon>Actinomycetota</taxon>
        <taxon>Actinomycetes</taxon>
        <taxon>Propionibacteriales</taxon>
        <taxon>Nocardioidaceae</taxon>
        <taxon>Nocardioides</taxon>
    </lineage>
</organism>
<evidence type="ECO:0000313" key="2">
    <source>
        <dbReference type="EMBL" id="RYC03576.1"/>
    </source>
</evidence>
<dbReference type="Gene3D" id="3.30.750.24">
    <property type="entry name" value="STAS domain"/>
    <property type="match status" value="1"/>
</dbReference>
<dbReference type="Pfam" id="PF13466">
    <property type="entry name" value="STAS_2"/>
    <property type="match status" value="1"/>
</dbReference>
<dbReference type="PANTHER" id="PTHR33495">
    <property type="entry name" value="ANTI-SIGMA FACTOR ANTAGONIST TM_1081-RELATED-RELATED"/>
    <property type="match status" value="1"/>
</dbReference>
<dbReference type="InterPro" id="IPR002645">
    <property type="entry name" value="STAS_dom"/>
</dbReference>
<dbReference type="AlphaFoldDB" id="A0A4Q2SE16"/>
<comment type="caution">
    <text evidence="2">The sequence shown here is derived from an EMBL/GenBank/DDBJ whole genome shotgun (WGS) entry which is preliminary data.</text>
</comment>
<dbReference type="PANTHER" id="PTHR33495:SF2">
    <property type="entry name" value="ANTI-SIGMA FACTOR ANTAGONIST TM_1081-RELATED"/>
    <property type="match status" value="1"/>
</dbReference>
<dbReference type="Proteomes" id="UP000291101">
    <property type="component" value="Unassembled WGS sequence"/>
</dbReference>
<feature type="domain" description="STAS" evidence="1">
    <location>
        <begin position="18"/>
        <end position="113"/>
    </location>
</feature>
<protein>
    <submittedName>
        <fullName evidence="2">Anti-sigma factor antagonist</fullName>
    </submittedName>
</protein>
<name>A0A4Q2SE16_9ACTN</name>
<sequence length="113" mass="11893">MNAVQGEVLARPTSATWVVVVLSGELDFGSANALEVLNEAVREHPGAHVLVDLSNVTFVDSSVLVAFATARSRAEAAGGRLGLYAASAFTRRLLEIWHLEPVREDAAHGGDAA</sequence>
<dbReference type="GO" id="GO:0043856">
    <property type="term" value="F:anti-sigma factor antagonist activity"/>
    <property type="evidence" value="ECO:0007669"/>
    <property type="project" value="TreeGrafter"/>
</dbReference>
<dbReference type="CDD" id="cd07043">
    <property type="entry name" value="STAS_anti-anti-sigma_factors"/>
    <property type="match status" value="1"/>
</dbReference>
<evidence type="ECO:0000313" key="3">
    <source>
        <dbReference type="Proteomes" id="UP000291101"/>
    </source>
</evidence>
<dbReference type="OrthoDB" id="9793697at2"/>
<evidence type="ECO:0000259" key="1">
    <source>
        <dbReference type="PROSITE" id="PS50801"/>
    </source>
</evidence>
<dbReference type="EMBL" id="SDWV01000035">
    <property type="protein sequence ID" value="RYC03576.1"/>
    <property type="molecule type" value="Genomic_DNA"/>
</dbReference>
<proteinExistence type="predicted"/>